<comment type="caution">
    <text evidence="3">The sequence shown here is derived from an EMBL/GenBank/DDBJ whole genome shotgun (WGS) entry which is preliminary data.</text>
</comment>
<dbReference type="RefSeq" id="WP_344472365.1">
    <property type="nucleotide sequence ID" value="NZ_BAAASB010000002.1"/>
</dbReference>
<dbReference type="EMBL" id="JBHSKP010000001">
    <property type="protein sequence ID" value="MFC5150353.1"/>
    <property type="molecule type" value="Genomic_DNA"/>
</dbReference>
<name>A0ABW0A9D4_9ACTN</name>
<evidence type="ECO:0000313" key="3">
    <source>
        <dbReference type="EMBL" id="MFC5150353.1"/>
    </source>
</evidence>
<dbReference type="InterPro" id="IPR029069">
    <property type="entry name" value="HotDog_dom_sf"/>
</dbReference>
<keyword evidence="4" id="KW-1185">Reference proteome</keyword>
<dbReference type="InterPro" id="IPR005509">
    <property type="entry name" value="AfsA_hotdog_dom"/>
</dbReference>
<proteinExistence type="predicted"/>
<organism evidence="3 4">
    <name type="scientific">Streptomyces amakusaensis</name>
    <dbReference type="NCBI Taxonomy" id="67271"/>
    <lineage>
        <taxon>Bacteria</taxon>
        <taxon>Bacillati</taxon>
        <taxon>Actinomycetota</taxon>
        <taxon>Actinomycetes</taxon>
        <taxon>Kitasatosporales</taxon>
        <taxon>Streptomycetaceae</taxon>
        <taxon>Streptomyces</taxon>
    </lineage>
</organism>
<dbReference type="Proteomes" id="UP001596160">
    <property type="component" value="Unassembled WGS sequence"/>
</dbReference>
<evidence type="ECO:0000256" key="1">
    <source>
        <dbReference type="SAM" id="MobiDB-lite"/>
    </source>
</evidence>
<dbReference type="SUPFAM" id="SSF54637">
    <property type="entry name" value="Thioesterase/thiol ester dehydrase-isomerase"/>
    <property type="match status" value="1"/>
</dbReference>
<dbReference type="NCBIfam" id="NF041195">
    <property type="entry name" value="ScbA_BarX_GamBu"/>
    <property type="match status" value="1"/>
</dbReference>
<evidence type="ECO:0000313" key="4">
    <source>
        <dbReference type="Proteomes" id="UP001596160"/>
    </source>
</evidence>
<reference evidence="4" key="1">
    <citation type="journal article" date="2019" name="Int. J. Syst. Evol. Microbiol.">
        <title>The Global Catalogue of Microorganisms (GCM) 10K type strain sequencing project: providing services to taxonomists for standard genome sequencing and annotation.</title>
        <authorList>
            <consortium name="The Broad Institute Genomics Platform"/>
            <consortium name="The Broad Institute Genome Sequencing Center for Infectious Disease"/>
            <person name="Wu L."/>
            <person name="Ma J."/>
        </authorList>
    </citation>
    <scope>NUCLEOTIDE SEQUENCE [LARGE SCALE GENOMIC DNA]</scope>
    <source>
        <strain evidence="4">PCU 266</strain>
    </source>
</reference>
<evidence type="ECO:0000259" key="2">
    <source>
        <dbReference type="Pfam" id="PF03756"/>
    </source>
</evidence>
<feature type="region of interest" description="Disordered" evidence="1">
    <location>
        <begin position="198"/>
        <end position="221"/>
    </location>
</feature>
<feature type="domain" description="A-factor biosynthesis hotdog" evidence="2">
    <location>
        <begin position="31"/>
        <end position="177"/>
    </location>
</feature>
<feature type="domain" description="A-factor biosynthesis hotdog" evidence="2">
    <location>
        <begin position="218"/>
        <end position="341"/>
    </location>
</feature>
<protein>
    <submittedName>
        <fullName evidence="3">ScbA/BarX family gamma-butyrolactone biosynthesis protein</fullName>
    </submittedName>
</protein>
<dbReference type="InterPro" id="IPR047757">
    <property type="entry name" value="AfsA-like"/>
</dbReference>
<gene>
    <name evidence="3" type="ORF">ACFPRH_01235</name>
</gene>
<dbReference type="Pfam" id="PF03756">
    <property type="entry name" value="AfsA"/>
    <property type="match status" value="2"/>
</dbReference>
<sequence>MTITGQEHPADTAGPGDPVLAYDRPVERSVVHRHADAEVFVTDSAATGPGRYAVAALLPRAHACFGDHAGAAGPVDPLLLLECFRQAGTVVAHRHLGVPMDTAFLITEWGIRLTAAAALPPGDGDGDGSHGSHGDGPARLLLTIEARNLNRRAGRLLGATLVAEMYLGGELVARGTVGAGYPNKEAYAGFRTLRRSSPAPLSDAMPARGPGSPLAPGAVGRRRAENVVLADGERNAGRSRAVLDVPVAHPVFYDHPLDHVPAMALLEAARQAAIFSEGEAAGGPGHVTAVTARFQRFVEHDAPATVTAAPATARPADGDDHVVAVEFRQSDGVVCTAEVTLSGPGGKGRR</sequence>
<accession>A0ABW0A9D4</accession>